<organism evidence="2 3">
    <name type="scientific">Trifolium medium</name>
    <dbReference type="NCBI Taxonomy" id="97028"/>
    <lineage>
        <taxon>Eukaryota</taxon>
        <taxon>Viridiplantae</taxon>
        <taxon>Streptophyta</taxon>
        <taxon>Embryophyta</taxon>
        <taxon>Tracheophyta</taxon>
        <taxon>Spermatophyta</taxon>
        <taxon>Magnoliopsida</taxon>
        <taxon>eudicotyledons</taxon>
        <taxon>Gunneridae</taxon>
        <taxon>Pentapetalae</taxon>
        <taxon>rosids</taxon>
        <taxon>fabids</taxon>
        <taxon>Fabales</taxon>
        <taxon>Fabaceae</taxon>
        <taxon>Papilionoideae</taxon>
        <taxon>50 kb inversion clade</taxon>
        <taxon>NPAAA clade</taxon>
        <taxon>Hologalegina</taxon>
        <taxon>IRL clade</taxon>
        <taxon>Trifolieae</taxon>
        <taxon>Trifolium</taxon>
    </lineage>
</organism>
<accession>A0A392QPY0</accession>
<evidence type="ECO:0000313" key="3">
    <source>
        <dbReference type="Proteomes" id="UP000265520"/>
    </source>
</evidence>
<sequence length="94" mass="10759">MQGPALAWFKWMHSNGQLTYWLDFTHALERRFGPSSYENHQVALFNLKQTGSVMKYQSQFETLSNRIDGLTPDALLNCFLSTRYLSGIDSVAPL</sequence>
<comment type="caution">
    <text evidence="2">The sequence shown here is derived from an EMBL/GenBank/DDBJ whole genome shotgun (WGS) entry which is preliminary data.</text>
</comment>
<keyword evidence="3" id="KW-1185">Reference proteome</keyword>
<dbReference type="AlphaFoldDB" id="A0A392QPY0"/>
<dbReference type="Pfam" id="PF03732">
    <property type="entry name" value="Retrotrans_gag"/>
    <property type="match status" value="1"/>
</dbReference>
<name>A0A392QPY0_9FABA</name>
<dbReference type="EMBL" id="LXQA010146664">
    <property type="protein sequence ID" value="MCI25335.1"/>
    <property type="molecule type" value="Genomic_DNA"/>
</dbReference>
<feature type="domain" description="Retrotransposon gag" evidence="1">
    <location>
        <begin position="2"/>
        <end position="80"/>
    </location>
</feature>
<evidence type="ECO:0000259" key="1">
    <source>
        <dbReference type="Pfam" id="PF03732"/>
    </source>
</evidence>
<dbReference type="InterPro" id="IPR005162">
    <property type="entry name" value="Retrotrans_gag_dom"/>
</dbReference>
<dbReference type="Proteomes" id="UP000265520">
    <property type="component" value="Unassembled WGS sequence"/>
</dbReference>
<evidence type="ECO:0000313" key="2">
    <source>
        <dbReference type="EMBL" id="MCI25335.1"/>
    </source>
</evidence>
<proteinExistence type="predicted"/>
<reference evidence="2 3" key="1">
    <citation type="journal article" date="2018" name="Front. Plant Sci.">
        <title>Red Clover (Trifolium pratense) and Zigzag Clover (T. medium) - A Picture of Genomic Similarities and Differences.</title>
        <authorList>
            <person name="Dluhosova J."/>
            <person name="Istvanek J."/>
            <person name="Nedelnik J."/>
            <person name="Repkova J."/>
        </authorList>
    </citation>
    <scope>NUCLEOTIDE SEQUENCE [LARGE SCALE GENOMIC DNA]</scope>
    <source>
        <strain evidence="3">cv. 10/8</strain>
        <tissue evidence="2">Leaf</tissue>
    </source>
</reference>
<protein>
    <recommendedName>
        <fullName evidence="1">Retrotransposon gag domain-containing protein</fullName>
    </recommendedName>
</protein>